<dbReference type="Proteomes" id="UP000029643">
    <property type="component" value="Unassembled WGS sequence"/>
</dbReference>
<organism evidence="1 2">
    <name type="scientific">Algibacter lectus</name>
    <dbReference type="NCBI Taxonomy" id="221126"/>
    <lineage>
        <taxon>Bacteria</taxon>
        <taxon>Pseudomonadati</taxon>
        <taxon>Bacteroidota</taxon>
        <taxon>Flavobacteriia</taxon>
        <taxon>Flavobacteriales</taxon>
        <taxon>Flavobacteriaceae</taxon>
        <taxon>Algibacter</taxon>
    </lineage>
</organism>
<gene>
    <name evidence="1" type="ORF">JCM19274_1158</name>
</gene>
<comment type="caution">
    <text evidence="1">The sequence shown here is derived from an EMBL/GenBank/DDBJ whole genome shotgun (WGS) entry which is preliminary data.</text>
</comment>
<accession>A0A090X623</accession>
<dbReference type="AlphaFoldDB" id="A0A090X623"/>
<evidence type="ECO:0000313" key="1">
    <source>
        <dbReference type="EMBL" id="GAL80532.1"/>
    </source>
</evidence>
<evidence type="ECO:0000313" key="2">
    <source>
        <dbReference type="Proteomes" id="UP000029643"/>
    </source>
</evidence>
<sequence length="371" mass="43450">MRYLFYIIIFLFITSCNKTTTAKKSFYPFIKKMDISYNISIDQFENSTIITQIHNDIKQTDSSNSENLISFLTLKKDTLLWKTKKTDGSESFNNLTKIKNRYLRPSTIPRTLGKNLRSTNVIAKYDENFKFLSSKEFDLGTYPSAESFIIANENNLIHISNLFNHGKAEELILRECNLNFEILREVKYSTQIKSSFRPIFSQKYDDKHFILIADKSSYEKRMNNYDISLFDNNLILKWTKQIQLNNITNALFLSKTKTLIITNNINNNETINTYDYKGDFLKSITISNFKIDEIIANNDSFFVQGKYDNGISKILKLDNKAKILSEEIIDYTNYYEQQKFIVSKDGYFLCYYNSKNGIFKVSEIFKNNKSS</sequence>
<name>A0A090X623_9FLAO</name>
<dbReference type="EMBL" id="BBNU01000011">
    <property type="protein sequence ID" value="GAL80532.1"/>
    <property type="molecule type" value="Genomic_DNA"/>
</dbReference>
<protein>
    <submittedName>
        <fullName evidence="1">Uncharacterized protein</fullName>
    </submittedName>
</protein>
<reference evidence="1 2" key="1">
    <citation type="journal article" date="2014" name="Genome Announc.">
        <title>Draft Genome Sequences of Marine Flavobacterium Algibacter lectus Strains SS8 and NR4.</title>
        <authorList>
            <person name="Takatani N."/>
            <person name="Nakanishi M."/>
            <person name="Meirelles P."/>
            <person name="Mino S."/>
            <person name="Suda W."/>
            <person name="Oshima K."/>
            <person name="Hattori M."/>
            <person name="Ohkuma M."/>
            <person name="Hosokawa M."/>
            <person name="Miyashita K."/>
            <person name="Thompson F.L."/>
            <person name="Niwa A."/>
            <person name="Sawabe T."/>
            <person name="Sawabe T."/>
        </authorList>
    </citation>
    <scope>NUCLEOTIDE SEQUENCE [LARGE SCALE GENOMIC DNA]</scope>
    <source>
        <strain evidence="2">JCM19274</strain>
    </source>
</reference>
<dbReference type="PROSITE" id="PS51257">
    <property type="entry name" value="PROKAR_LIPOPROTEIN"/>
    <property type="match status" value="1"/>
</dbReference>
<proteinExistence type="predicted"/>